<comment type="similarity">
    <text evidence="1">Belongs to the universal ribosomal protein uL5 family.</text>
</comment>
<organism evidence="4">
    <name type="scientific">Silene noctiflora</name>
    <name type="common">night-flowering catchfly</name>
    <dbReference type="NCBI Taxonomy" id="39899"/>
    <lineage>
        <taxon>Eukaryota</taxon>
        <taxon>Viridiplantae</taxon>
        <taxon>Streptophyta</taxon>
        <taxon>Embryophyta</taxon>
        <taxon>Tracheophyta</taxon>
        <taxon>Spermatophyta</taxon>
        <taxon>Magnoliopsida</taxon>
        <taxon>eudicotyledons</taxon>
        <taxon>Gunneridae</taxon>
        <taxon>Pentapetalae</taxon>
        <taxon>Caryophyllales</taxon>
        <taxon>Caryophyllaceae</taxon>
        <taxon>Sileneae</taxon>
        <taxon>Silene</taxon>
        <taxon>Silene subgen. Behenantha</taxon>
        <taxon>Silene sect. Elisanthe</taxon>
    </lineage>
</organism>
<dbReference type="GO" id="GO:0003735">
    <property type="term" value="F:structural constituent of ribosome"/>
    <property type="evidence" value="ECO:0007669"/>
    <property type="project" value="InterPro"/>
</dbReference>
<dbReference type="PIRSF" id="PIRSF002161">
    <property type="entry name" value="Ribosomal_L5"/>
    <property type="match status" value="1"/>
</dbReference>
<evidence type="ECO:0000313" key="4">
    <source>
        <dbReference type="EMBL" id="AEM46229.1"/>
    </source>
</evidence>
<keyword evidence="4" id="KW-0496">Mitochondrion</keyword>
<dbReference type="AlphaFoldDB" id="G8E8T3"/>
<dbReference type="GO" id="GO:0006412">
    <property type="term" value="P:translation"/>
    <property type="evidence" value="ECO:0007669"/>
    <property type="project" value="InterPro"/>
</dbReference>
<reference evidence="4" key="1">
    <citation type="journal article" date="2012" name="PLoS Biol.">
        <title>Rapid evolution of enormous, multichromosomal genomes in flowering plant mitochondria with exceptionally high mutation rates.</title>
        <authorList>
            <person name="Sloan D.B."/>
            <person name="Alverson A.J."/>
            <person name="Chuckalovcak J.P."/>
            <person name="Wu M."/>
            <person name="McCauley D.E."/>
            <person name="Palmer J.D."/>
            <person name="Taylor D.R."/>
        </authorList>
    </citation>
    <scope>NUCLEOTIDE SEQUENCE</scope>
    <source>
        <strain evidence="4">OSR</strain>
    </source>
</reference>
<dbReference type="PANTHER" id="PTHR11994">
    <property type="entry name" value="60S RIBOSOMAL PROTEIN L11-RELATED"/>
    <property type="match status" value="1"/>
</dbReference>
<protein>
    <submittedName>
        <fullName evidence="4">Ribosomal protein L5</fullName>
    </submittedName>
</protein>
<name>G8E8T3_9CARY</name>
<dbReference type="SUPFAM" id="SSF55282">
    <property type="entry name" value="RL5-like"/>
    <property type="match status" value="1"/>
</dbReference>
<dbReference type="Gene3D" id="3.30.1440.10">
    <property type="match status" value="1"/>
</dbReference>
<dbReference type="GO" id="GO:0005840">
    <property type="term" value="C:ribosome"/>
    <property type="evidence" value="ECO:0007669"/>
    <property type="project" value="UniProtKB-KW"/>
</dbReference>
<evidence type="ECO:0000256" key="1">
    <source>
        <dbReference type="ARBA" id="ARBA00008553"/>
    </source>
</evidence>
<reference evidence="5" key="2">
    <citation type="journal article" date="2015" name="Proc. Natl. Acad. Sci. U.S.A.">
        <title>The massive mitochondrial genome of the angiosperm Silene noctiflora is evolving by gain or loss of entire chromosomes.</title>
        <authorList>
            <person name="Wu Z."/>
            <person name="Cuthbert J.M."/>
            <person name="Taylor D.R."/>
            <person name="Sloan D.B."/>
        </authorList>
    </citation>
    <scope>NUCLEOTIDE SEQUENCE</scope>
    <source>
        <strain evidence="5">BRP</strain>
    </source>
</reference>
<gene>
    <name evidence="4" type="primary">rpl5-1</name>
</gene>
<proteinExistence type="inferred from homology"/>
<dbReference type="EMBL" id="KP053825">
    <property type="protein sequence ID" value="AJP34443.1"/>
    <property type="molecule type" value="Genomic_DNA"/>
</dbReference>
<geneLocation type="mitochondrion" evidence="4"/>
<dbReference type="InterPro" id="IPR022803">
    <property type="entry name" value="Ribosomal_uL5_dom_sf"/>
</dbReference>
<dbReference type="InterPro" id="IPR002132">
    <property type="entry name" value="Ribosomal_uL5"/>
</dbReference>
<evidence type="ECO:0000313" key="5">
    <source>
        <dbReference type="EMBL" id="AJP34443.1"/>
    </source>
</evidence>
<keyword evidence="2 4" id="KW-0689">Ribosomal protein</keyword>
<keyword evidence="3" id="KW-0687">Ribonucleoprotein</keyword>
<accession>G8E8T3</accession>
<dbReference type="EMBL" id="JF750481">
    <property type="protein sequence ID" value="AEM46229.1"/>
    <property type="molecule type" value="Genomic_DNA"/>
</dbReference>
<dbReference type="GO" id="GO:1990904">
    <property type="term" value="C:ribonucleoprotein complex"/>
    <property type="evidence" value="ECO:0007669"/>
    <property type="project" value="UniProtKB-KW"/>
</dbReference>
<evidence type="ECO:0000256" key="3">
    <source>
        <dbReference type="ARBA" id="ARBA00023274"/>
    </source>
</evidence>
<sequence length="193" mass="22125">MFPLDFHYEDVSRQDLLLKLNHANVREVPELSEIRLVPKVGTSDFIIKNGKLAMEIACGQKFRERKRGSIVKSFRSNPIFFNKEKGKKENGYGNHLARESSLQGCRMSHFLVRISTVIPLLDSRVEIRGNSIQVSLEAEFCEFASELEDHFEIFEDMPGFNLRILTSAKTEDETLLSWSGLLQTEESKKKSDV</sequence>
<evidence type="ECO:0000256" key="2">
    <source>
        <dbReference type="ARBA" id="ARBA00022980"/>
    </source>
</evidence>